<dbReference type="InterPro" id="IPR016177">
    <property type="entry name" value="DNA-bd_dom_sf"/>
</dbReference>
<dbReference type="EMBL" id="DVGK01000138">
    <property type="protein sequence ID" value="HIR14624.1"/>
    <property type="molecule type" value="Genomic_DNA"/>
</dbReference>
<dbReference type="GO" id="GO:0003677">
    <property type="term" value="F:DNA binding"/>
    <property type="evidence" value="ECO:0007669"/>
    <property type="project" value="InterPro"/>
</dbReference>
<dbReference type="AlphaFoldDB" id="A0A9D1DA25"/>
<protein>
    <submittedName>
        <fullName evidence="1">Transcriptional regulator</fullName>
    </submittedName>
</protein>
<sequence length="331" mass="37573">MWGRDLTGEKFGKLTVLEKTEGRSQGYILWRCRCACGREILVSTKKLVQGSIRDCGCVPREDARRGRSAEDLTGQVFGALTVLYQAESRKGRTRWVCRCQCGRETTVNAHELKAGKTKSCGCGSHIRRGLDLSGRKFGRLTALYPVDKRDHKGSVYWHCRCECGQELDVTGDSLVQGGYRSCGCLKKELQQEIPNRLHRGDGTCLERIESQNQRRDNTSGFRGVYKVKEGRYRAGIGFKRKRFYIGSFGSFQEAVQARLQAETLIYEGYVKAYREWESRAGEDDRWAKENPLIFEVKRENGSFKIWTNMTGEGEINGRKDVAKGNSSDVCR</sequence>
<reference evidence="1" key="2">
    <citation type="journal article" date="2021" name="PeerJ">
        <title>Extensive microbial diversity within the chicken gut microbiome revealed by metagenomics and culture.</title>
        <authorList>
            <person name="Gilroy R."/>
            <person name="Ravi A."/>
            <person name="Getino M."/>
            <person name="Pursley I."/>
            <person name="Horton D.L."/>
            <person name="Alikhan N.F."/>
            <person name="Baker D."/>
            <person name="Gharbi K."/>
            <person name="Hall N."/>
            <person name="Watson M."/>
            <person name="Adriaenssens E.M."/>
            <person name="Foster-Nyarko E."/>
            <person name="Jarju S."/>
            <person name="Secka A."/>
            <person name="Antonio M."/>
            <person name="Oren A."/>
            <person name="Chaudhuri R.R."/>
            <person name="La Ragione R."/>
            <person name="Hildebrand F."/>
            <person name="Pallen M.J."/>
        </authorList>
    </citation>
    <scope>NUCLEOTIDE SEQUENCE</scope>
    <source>
        <strain evidence="1">ChiSjej4B22-8148</strain>
    </source>
</reference>
<reference evidence="1" key="1">
    <citation type="submission" date="2020-10" db="EMBL/GenBank/DDBJ databases">
        <authorList>
            <person name="Gilroy R."/>
        </authorList>
    </citation>
    <scope>NUCLEOTIDE SEQUENCE</scope>
    <source>
        <strain evidence="1">ChiSjej4B22-8148</strain>
    </source>
</reference>
<name>A0A9D1DA25_9FIRM</name>
<evidence type="ECO:0000313" key="1">
    <source>
        <dbReference type="EMBL" id="HIR14624.1"/>
    </source>
</evidence>
<accession>A0A9D1DA25</accession>
<gene>
    <name evidence="1" type="ORF">IAB31_11960</name>
</gene>
<dbReference type="SUPFAM" id="SSF54171">
    <property type="entry name" value="DNA-binding domain"/>
    <property type="match status" value="1"/>
</dbReference>
<comment type="caution">
    <text evidence="1">The sequence shown here is derived from an EMBL/GenBank/DDBJ whole genome shotgun (WGS) entry which is preliminary data.</text>
</comment>
<organism evidence="1 2">
    <name type="scientific">Candidatus Choladousia intestinavium</name>
    <dbReference type="NCBI Taxonomy" id="2840727"/>
    <lineage>
        <taxon>Bacteria</taxon>
        <taxon>Bacillati</taxon>
        <taxon>Bacillota</taxon>
        <taxon>Clostridia</taxon>
        <taxon>Lachnospirales</taxon>
        <taxon>Lachnospiraceae</taxon>
        <taxon>Lachnospiraceae incertae sedis</taxon>
        <taxon>Candidatus Choladousia</taxon>
    </lineage>
</organism>
<dbReference type="Proteomes" id="UP000886757">
    <property type="component" value="Unassembled WGS sequence"/>
</dbReference>
<proteinExistence type="predicted"/>
<evidence type="ECO:0000313" key="2">
    <source>
        <dbReference type="Proteomes" id="UP000886757"/>
    </source>
</evidence>